<evidence type="ECO:0000313" key="4">
    <source>
        <dbReference type="EMBL" id="RCW66424.1"/>
    </source>
</evidence>
<dbReference type="Gene3D" id="3.30.70.1740">
    <property type="entry name" value="Bypass-of-forespore C, C-terminal domain"/>
    <property type="match status" value="1"/>
</dbReference>
<dbReference type="Pfam" id="PF08955">
    <property type="entry name" value="BofC_C"/>
    <property type="match status" value="1"/>
</dbReference>
<dbReference type="RefSeq" id="WP_114353418.1">
    <property type="nucleotide sequence ID" value="NZ_QPJJ01000009.1"/>
</dbReference>
<dbReference type="Pfam" id="PF08977">
    <property type="entry name" value="BOFC_N"/>
    <property type="match status" value="1"/>
</dbReference>
<gene>
    <name evidence="4" type="ORF">DFR57_109147</name>
</gene>
<dbReference type="AlphaFoldDB" id="A0A368XK62"/>
<comment type="caution">
    <text evidence="4">The sequence shown here is derived from an EMBL/GenBank/DDBJ whole genome shotgun (WGS) entry which is preliminary data.</text>
</comment>
<evidence type="ECO:0000313" key="5">
    <source>
        <dbReference type="Proteomes" id="UP000252585"/>
    </source>
</evidence>
<dbReference type="OrthoDB" id="2678751at2"/>
<dbReference type="EMBL" id="QPJJ01000009">
    <property type="protein sequence ID" value="RCW66424.1"/>
    <property type="molecule type" value="Genomic_DNA"/>
</dbReference>
<keyword evidence="1" id="KW-1133">Transmembrane helix</keyword>
<evidence type="ECO:0000256" key="1">
    <source>
        <dbReference type="SAM" id="Phobius"/>
    </source>
</evidence>
<dbReference type="InterPro" id="IPR038118">
    <property type="entry name" value="BOFC_N_sf"/>
</dbReference>
<dbReference type="Gene3D" id="3.10.20.420">
    <property type="entry name" value="Bypass-of-forespore C, N-terminal domain"/>
    <property type="match status" value="1"/>
</dbReference>
<keyword evidence="5" id="KW-1185">Reference proteome</keyword>
<keyword evidence="1" id="KW-0812">Transmembrane</keyword>
<accession>A0A368XK62</accession>
<evidence type="ECO:0000259" key="2">
    <source>
        <dbReference type="Pfam" id="PF08955"/>
    </source>
</evidence>
<sequence length="184" mass="21447">MKKKHTKIFFMFLILVCTGWFLSVYLLGNEPDSKIQETVNEPVIAQSPLEMKVIIQKHYIDGQIEEDSFNEVIESMQDFWSMYSGFEVVDQTQEEIIFKQEINDISPTIKENGYFGLQNNILTIFEGKPTEERVIDAFYPVSTDELKSSTYENLEKGIKIDSKKTFLQILKRYPKSKEKSQSMS</sequence>
<feature type="domain" description="Bypass-of-forespore C N-terminal" evidence="3">
    <location>
        <begin position="51"/>
        <end position="100"/>
    </location>
</feature>
<name>A0A368XK62_9BACI</name>
<dbReference type="Proteomes" id="UP000252585">
    <property type="component" value="Unassembled WGS sequence"/>
</dbReference>
<reference evidence="4 5" key="1">
    <citation type="submission" date="2018-07" db="EMBL/GenBank/DDBJ databases">
        <title>Genomic Encyclopedia of Type Strains, Phase IV (KMG-IV): sequencing the most valuable type-strain genomes for metagenomic binning, comparative biology and taxonomic classification.</title>
        <authorList>
            <person name="Goeker M."/>
        </authorList>
    </citation>
    <scope>NUCLEOTIDE SEQUENCE [LARGE SCALE GENOMIC DNA]</scope>
    <source>
        <strain evidence="4 5">DSM 27696</strain>
    </source>
</reference>
<organism evidence="4 5">
    <name type="scientific">Saliterribacillus persicus</name>
    <dbReference type="NCBI Taxonomy" id="930114"/>
    <lineage>
        <taxon>Bacteria</taxon>
        <taxon>Bacillati</taxon>
        <taxon>Bacillota</taxon>
        <taxon>Bacilli</taxon>
        <taxon>Bacillales</taxon>
        <taxon>Bacillaceae</taxon>
        <taxon>Saliterribacillus</taxon>
    </lineage>
</organism>
<evidence type="ECO:0000259" key="3">
    <source>
        <dbReference type="Pfam" id="PF08977"/>
    </source>
</evidence>
<protein>
    <submittedName>
        <fullName evidence="4">Forespore regulator of the sigma-K checkpoint</fullName>
    </submittedName>
</protein>
<dbReference type="InterPro" id="IPR038117">
    <property type="entry name" value="BofC_C_sf"/>
</dbReference>
<feature type="domain" description="Bypass of forespore C C-terminal" evidence="2">
    <location>
        <begin position="103"/>
        <end position="172"/>
    </location>
</feature>
<dbReference type="InterPro" id="IPR015071">
    <property type="entry name" value="BOFC_N"/>
</dbReference>
<keyword evidence="1" id="KW-0472">Membrane</keyword>
<dbReference type="InterPro" id="IPR015050">
    <property type="entry name" value="BofC_C"/>
</dbReference>
<feature type="transmembrane region" description="Helical" evidence="1">
    <location>
        <begin position="9"/>
        <end position="28"/>
    </location>
</feature>
<proteinExistence type="predicted"/>